<proteinExistence type="predicted"/>
<feature type="region of interest" description="Disordered" evidence="1">
    <location>
        <begin position="248"/>
        <end position="270"/>
    </location>
</feature>
<keyword evidence="2" id="KW-0472">Membrane</keyword>
<dbReference type="Proteomes" id="UP001167160">
    <property type="component" value="Unassembled WGS sequence"/>
</dbReference>
<evidence type="ECO:0000313" key="4">
    <source>
        <dbReference type="Proteomes" id="UP001167160"/>
    </source>
</evidence>
<organism evidence="3 4">
    <name type="scientific">Streptomyces meridianus</name>
    <dbReference type="NCBI Taxonomy" id="2938945"/>
    <lineage>
        <taxon>Bacteria</taxon>
        <taxon>Bacillati</taxon>
        <taxon>Actinomycetota</taxon>
        <taxon>Actinomycetes</taxon>
        <taxon>Kitasatosporales</taxon>
        <taxon>Streptomycetaceae</taxon>
        <taxon>Streptomyces</taxon>
    </lineage>
</organism>
<comment type="caution">
    <text evidence="3">The sequence shown here is derived from an EMBL/GenBank/DDBJ whole genome shotgun (WGS) entry which is preliminary data.</text>
</comment>
<dbReference type="RefSeq" id="WP_251408029.1">
    <property type="nucleotide sequence ID" value="NZ_JAMQGM010000001.1"/>
</dbReference>
<keyword evidence="2" id="KW-1133">Transmembrane helix</keyword>
<feature type="transmembrane region" description="Helical" evidence="2">
    <location>
        <begin position="71"/>
        <end position="92"/>
    </location>
</feature>
<feature type="transmembrane region" description="Helical" evidence="2">
    <location>
        <begin position="223"/>
        <end position="243"/>
    </location>
</feature>
<evidence type="ECO:0008006" key="5">
    <source>
        <dbReference type="Google" id="ProtNLM"/>
    </source>
</evidence>
<evidence type="ECO:0000256" key="2">
    <source>
        <dbReference type="SAM" id="Phobius"/>
    </source>
</evidence>
<feature type="transmembrane region" description="Helical" evidence="2">
    <location>
        <begin position="162"/>
        <end position="183"/>
    </location>
</feature>
<accession>A0ABT0X2G1</accession>
<feature type="transmembrane region" description="Helical" evidence="2">
    <location>
        <begin position="135"/>
        <end position="155"/>
    </location>
</feature>
<name>A0ABT0X2G1_9ACTN</name>
<feature type="compositionally biased region" description="Low complexity" evidence="1">
    <location>
        <begin position="256"/>
        <end position="270"/>
    </location>
</feature>
<protein>
    <recommendedName>
        <fullName evidence="5">ABC transporter permease</fullName>
    </recommendedName>
</protein>
<keyword evidence="4" id="KW-1185">Reference proteome</keyword>
<gene>
    <name evidence="3" type="ORF">M1E25_01310</name>
</gene>
<feature type="transmembrane region" description="Helical" evidence="2">
    <location>
        <begin position="104"/>
        <end position="123"/>
    </location>
</feature>
<sequence>MQAARNAILEREVNAALVPATPRHVLAVATANGSAATNATVADATAVARADGMQLAVQNVRPLPPNDPQGLSQVFFVIALLAPSLVFANLLVTRFGKVMHPFGQLLAIAAYAVLVAAVATALADPAIGALTGAPWGLFGIGTLLAFAATATAAAAARWAGGLGYLLVFLLFIPVGVASSGTTLGPHMIAPWYADLGKALPAGSALPAIQNTVYFDGNAITTPLLILSAWALAGAVALALVAVFHPPTPGSRRQHPGRPAAGSGPAADART</sequence>
<dbReference type="EMBL" id="JAMQGM010000001">
    <property type="protein sequence ID" value="MCM2576004.1"/>
    <property type="molecule type" value="Genomic_DNA"/>
</dbReference>
<reference evidence="3" key="1">
    <citation type="journal article" date="2023" name="Int. J. Syst. Evol. Microbiol.">
        <title>Streptomyces meridianus sp. nov. isolated from brackish water of the Tagus estuary in Alcochete, Portugal.</title>
        <authorList>
            <person name="Santos J.D.N."/>
            <person name="Klimek D."/>
            <person name="Calusinska M."/>
            <person name="Lobo Da Cunha A."/>
            <person name="Catita J."/>
            <person name="Goncalves H."/>
            <person name="Gonzalez I."/>
            <person name="Reyes F."/>
            <person name="Lage O.M."/>
        </authorList>
    </citation>
    <scope>NUCLEOTIDE SEQUENCE</scope>
    <source>
        <strain evidence="3">MTZ3.1</strain>
    </source>
</reference>
<evidence type="ECO:0000256" key="1">
    <source>
        <dbReference type="SAM" id="MobiDB-lite"/>
    </source>
</evidence>
<evidence type="ECO:0000313" key="3">
    <source>
        <dbReference type="EMBL" id="MCM2576004.1"/>
    </source>
</evidence>
<keyword evidence="2" id="KW-0812">Transmembrane</keyword>